<organism evidence="1 2">
    <name type="scientific">Streptomyces ipomoeae</name>
    <dbReference type="NCBI Taxonomy" id="103232"/>
    <lineage>
        <taxon>Bacteria</taxon>
        <taxon>Bacillati</taxon>
        <taxon>Actinomycetota</taxon>
        <taxon>Actinomycetes</taxon>
        <taxon>Kitasatosporales</taxon>
        <taxon>Streptomycetaceae</taxon>
        <taxon>Streptomyces</taxon>
    </lineage>
</organism>
<accession>A0AAE8VWH3</accession>
<sequence length="106" mass="11438">MPSKPTRTWFDSLTGSVYALGAAAREAQLAARTAREQYEPHRIRLSDAEVHLDDHATGATPLRPHAVAVSTIGDTLSKTATVLDALYTNTALAYAYGTAWAILRVL</sequence>
<comment type="caution">
    <text evidence="1">The sequence shown here is derived from an EMBL/GenBank/DDBJ whole genome shotgun (WGS) entry which is preliminary data.</text>
</comment>
<reference evidence="1 2" key="1">
    <citation type="submission" date="2019-03" db="EMBL/GenBank/DDBJ databases">
        <title>Comparative genomic analyses of the sweetpotato soil rot pathogen, Streptomyces ipomoeae.</title>
        <authorList>
            <person name="Ruschel Soares N."/>
            <person name="Badger J.H."/>
            <person name="Huguet-Tapia J.C."/>
            <person name="Clark C.A."/>
            <person name="Pettis G.S."/>
        </authorList>
    </citation>
    <scope>NUCLEOTIDE SEQUENCE [LARGE SCALE GENOMIC DNA]</scope>
    <source>
        <strain evidence="1 2">88-35</strain>
    </source>
</reference>
<feature type="non-terminal residue" evidence="1">
    <location>
        <position position="106"/>
    </location>
</feature>
<dbReference type="RefSeq" id="WP_141585091.1">
    <property type="nucleotide sequence ID" value="NZ_SPAZ01000271.1"/>
</dbReference>
<evidence type="ECO:0000313" key="1">
    <source>
        <dbReference type="EMBL" id="TQE23568.1"/>
    </source>
</evidence>
<protein>
    <submittedName>
        <fullName evidence="1">Uncharacterized protein</fullName>
    </submittedName>
</protein>
<name>A0AAE8VWH3_9ACTN</name>
<evidence type="ECO:0000313" key="2">
    <source>
        <dbReference type="Proteomes" id="UP000318720"/>
    </source>
</evidence>
<dbReference type="Proteomes" id="UP000318720">
    <property type="component" value="Unassembled WGS sequence"/>
</dbReference>
<dbReference type="AlphaFoldDB" id="A0AAE8VWH3"/>
<dbReference type="EMBL" id="SPAZ01000271">
    <property type="protein sequence ID" value="TQE23568.1"/>
    <property type="molecule type" value="Genomic_DNA"/>
</dbReference>
<gene>
    <name evidence="1" type="ORF">Sipo8835_34710</name>
</gene>
<proteinExistence type="predicted"/>